<feature type="transmembrane region" description="Helical" evidence="22">
    <location>
        <begin position="315"/>
        <end position="334"/>
    </location>
</feature>
<keyword evidence="11 22" id="KW-0472">Membrane</keyword>
<comment type="catalytic activity">
    <reaction evidence="15">
        <text>1-hexadecanoyl-2-(4Z,7Z,10Z,13Z,16Z,19Z-docosahexaenoyl)-sn-glycero-3-phosphoethanolamine + L-serine = 1-hexadecanoyl-2-(4Z,7Z,10Z,13Z,16Z,19Z-docosahexaenoyl)-sn-glycero-3-phosphoserine + ethanolamine</text>
        <dbReference type="Rhea" id="RHEA:41488"/>
        <dbReference type="ChEBI" id="CHEBI:33384"/>
        <dbReference type="ChEBI" id="CHEBI:57603"/>
        <dbReference type="ChEBI" id="CHEBI:78261"/>
        <dbReference type="ChEBI" id="CHEBI:78262"/>
    </reaction>
    <physiologicalReaction direction="left-to-right" evidence="15">
        <dbReference type="Rhea" id="RHEA:41489"/>
    </physiologicalReaction>
</comment>
<dbReference type="OrthoDB" id="10265393at2759"/>
<sequence>MRSGAMDRARQTVDGAIDRIKARIQFQREKSNSMCRLRTAYNWLEEKEKRVTDFDEKGSFLFRAHTLTVLVCLIACLVYVALFEDPVEDTEFNSRRGLLAAACFWVALGLTIMPDGPFLRPHPVFWRFAFSVSIAYELILIFILFQTPSDARKFLKFLDEDLGEPIPEKDYGGNCYIYDPNRPDNPYHNIREKVDVFIFAHFFGYWCKTLIFRDWWLTTVISVMFEFLEYSLEHQLPNFSECWWDHWILDVFICNGGGTVLGLFMLKYLSMKEYNWRGLWDIPTYRGKIKRIIAQFSPHGWIEFTWNPLSSLERWLAVLGIIAMFLVTELNTFYLKFVLWFPPEHWLNFVRLFFILLWGAVCLRETFQLLDDPECDKLGRQSWVLLAVISTELLVCLKFGWDTMTKPIPKSILLWWLAGIVLIIFYTFVKFVILKPTRLPQPEKELCDRRHKLVVENVANKKKDN</sequence>
<evidence type="ECO:0000256" key="20">
    <source>
        <dbReference type="ARBA" id="ARBA00036644"/>
    </source>
</evidence>
<organism evidence="23">
    <name type="scientific">Lepeophtheirus salmonis</name>
    <name type="common">Salmon louse</name>
    <name type="synonym">Caligus salmonis</name>
    <dbReference type="NCBI Taxonomy" id="72036"/>
    <lineage>
        <taxon>Eukaryota</taxon>
        <taxon>Metazoa</taxon>
        <taxon>Ecdysozoa</taxon>
        <taxon>Arthropoda</taxon>
        <taxon>Crustacea</taxon>
        <taxon>Multicrustacea</taxon>
        <taxon>Hexanauplia</taxon>
        <taxon>Copepoda</taxon>
        <taxon>Siphonostomatoida</taxon>
        <taxon>Caligidae</taxon>
        <taxon>Lepeophtheirus</taxon>
    </lineage>
</organism>
<evidence type="ECO:0000256" key="14">
    <source>
        <dbReference type="ARBA" id="ARBA00035767"/>
    </source>
</evidence>
<comment type="pathway">
    <text evidence="3">Lipid metabolism.</text>
</comment>
<keyword evidence="5 22" id="KW-0444">Lipid biosynthesis</keyword>
<comment type="catalytic activity">
    <reaction evidence="22">
        <text>a 1,2-diacyl-sn-glycero-3-phosphoethanolamine + L-serine = a 1,2-diacyl-sn-glycero-3-phospho-L-serine + ethanolamine</text>
        <dbReference type="Rhea" id="RHEA:27606"/>
        <dbReference type="ChEBI" id="CHEBI:33384"/>
        <dbReference type="ChEBI" id="CHEBI:57262"/>
        <dbReference type="ChEBI" id="CHEBI:57603"/>
        <dbReference type="ChEBI" id="CHEBI:64612"/>
        <dbReference type="EC" id="2.7.8.29"/>
    </reaction>
</comment>
<name>A0A0K2TCX9_LEPSM</name>
<evidence type="ECO:0000256" key="6">
    <source>
        <dbReference type="ARBA" id="ARBA00022679"/>
    </source>
</evidence>
<evidence type="ECO:0000256" key="4">
    <source>
        <dbReference type="ARBA" id="ARBA00008671"/>
    </source>
</evidence>
<comment type="catalytic activity">
    <reaction evidence="21">
        <text>1-(1Z-octadecenyl)-2-(5Z,8Z,11Z,14Z- eicosatetraenoyl)-sn-glycero-3-phosphoethanolamine + L-serine = 1-(1Z-octadecenyl)-2-(5Z,8Z,11Z,14Z-eicosatetraenoyl)-sn-glycero-3-phospho-L-serine + ethanolamine</text>
        <dbReference type="Rhea" id="RHEA:41604"/>
        <dbReference type="ChEBI" id="CHEBI:33384"/>
        <dbReference type="ChEBI" id="CHEBI:57603"/>
        <dbReference type="ChEBI" id="CHEBI:78342"/>
        <dbReference type="ChEBI" id="CHEBI:78343"/>
    </reaction>
    <physiologicalReaction direction="left-to-right" evidence="21">
        <dbReference type="Rhea" id="RHEA:41605"/>
    </physiologicalReaction>
</comment>
<dbReference type="GeneID" id="121114194"/>
<dbReference type="Pfam" id="PF03034">
    <property type="entry name" value="PSS"/>
    <property type="match status" value="1"/>
</dbReference>
<dbReference type="PANTHER" id="PTHR15362">
    <property type="entry name" value="PHOSPHATIDYLINOSITOL SYNTHASE"/>
    <property type="match status" value="1"/>
</dbReference>
<keyword evidence="12 22" id="KW-0594">Phospholipid biosynthesis</keyword>
<evidence type="ECO:0000256" key="10">
    <source>
        <dbReference type="ARBA" id="ARBA00023098"/>
    </source>
</evidence>
<dbReference type="InterPro" id="IPR004277">
    <property type="entry name" value="PSS"/>
</dbReference>
<evidence type="ECO:0000256" key="1">
    <source>
        <dbReference type="ARBA" id="ARBA00004477"/>
    </source>
</evidence>
<dbReference type="EMBL" id="HACA01006354">
    <property type="protein sequence ID" value="CDW23715.1"/>
    <property type="molecule type" value="Transcribed_RNA"/>
</dbReference>
<comment type="catalytic activity">
    <reaction evidence="17">
        <text>1-octadecanoyl-2-(5Z,8Z,11Z,14Z)-eicosatetraenoyl-sn-glycero-3-phosphoethanolamine + L-serine = 1-octadecanoyl-2-(5Z,8Z,11Z,14Z)-eicosatetraenoyl-sn-glycero-3-phosphoserine + ethanolamine</text>
        <dbReference type="Rhea" id="RHEA:41500"/>
        <dbReference type="ChEBI" id="CHEBI:33384"/>
        <dbReference type="ChEBI" id="CHEBI:57603"/>
        <dbReference type="ChEBI" id="CHEBI:78268"/>
        <dbReference type="ChEBI" id="CHEBI:78269"/>
    </reaction>
    <physiologicalReaction direction="left-to-right" evidence="17">
        <dbReference type="Rhea" id="RHEA:41501"/>
    </physiologicalReaction>
</comment>
<keyword evidence="9 22" id="KW-1133">Transmembrane helix</keyword>
<evidence type="ECO:0000256" key="12">
    <source>
        <dbReference type="ARBA" id="ARBA00023209"/>
    </source>
</evidence>
<evidence type="ECO:0000256" key="22">
    <source>
        <dbReference type="RuleBase" id="RU368094"/>
    </source>
</evidence>
<dbReference type="EC" id="2.7.8.29" evidence="22"/>
<comment type="catalytic activity">
    <reaction evidence="14">
        <text>1-hexadecanoyl-2-(9Z-octadecenoyl)-sn-glycero-3-phosphoethanolamine + L-serine = 1-hexadecanoyl-2-(9Z-octadecenoyl)-sn-glycero-3-phospho-L-serine + ethanolamine</text>
        <dbReference type="Rhea" id="RHEA:41484"/>
        <dbReference type="ChEBI" id="CHEBI:33384"/>
        <dbReference type="ChEBI" id="CHEBI:57603"/>
        <dbReference type="ChEBI" id="CHEBI:73007"/>
        <dbReference type="ChEBI" id="CHEBI:75029"/>
    </reaction>
    <physiologicalReaction direction="left-to-right" evidence="14">
        <dbReference type="Rhea" id="RHEA:41485"/>
    </physiologicalReaction>
</comment>
<protein>
    <recommendedName>
        <fullName evidence="22">Phosphatidylserine synthase</fullName>
        <ecNumber evidence="22">2.7.8.29</ecNumber>
    </recommendedName>
    <alternativeName>
        <fullName evidence="22">Serine-exchange enzyme</fullName>
    </alternativeName>
</protein>
<proteinExistence type="inferred from homology"/>
<feature type="transmembrane region" description="Helical" evidence="22">
    <location>
        <begin position="413"/>
        <end position="434"/>
    </location>
</feature>
<comment type="subcellular location">
    <subcellularLocation>
        <location evidence="1 22">Endoplasmic reticulum membrane</location>
        <topology evidence="1 22">Multi-pass membrane protein</topology>
    </subcellularLocation>
</comment>
<dbReference type="KEGG" id="lsm:121114194"/>
<comment type="catalytic activity">
    <reaction evidence="16">
        <text>1-(1Z-octadecenyl)-2-(9Z-octadecenoyl)-sn-glycero-3-phosphoethanolamine + L-serine = 1-(1Z-octadecenyl)-2-(9Z-octadecenoyl)-sn-glycero-3-phospho-L-serine + ethanolamine</text>
        <dbReference type="Rhea" id="RHEA:41600"/>
        <dbReference type="ChEBI" id="CHEBI:33384"/>
        <dbReference type="ChEBI" id="CHEBI:57603"/>
        <dbReference type="ChEBI" id="CHEBI:78340"/>
        <dbReference type="ChEBI" id="CHEBI:78341"/>
    </reaction>
    <physiologicalReaction direction="left-to-right" evidence="16">
        <dbReference type="Rhea" id="RHEA:41601"/>
    </physiologicalReaction>
</comment>
<comment type="catalytic activity">
    <reaction evidence="19">
        <text>1-(1Z-octadecenyl)-2-(4Z,7Z,10Z,13Z,16Z,19Z-docosahexaenoyl)-sn-glycero-3-phosphoethanolamine + L-serine = 1-(1Z-octadecenyl)-2-(4Z,7Z,10Z,13Z,16Z,19Z-docosahexaenoyl)-sn-glycero-3-phospho-L-serine + ethanolamine</text>
        <dbReference type="Rhea" id="RHEA:41496"/>
        <dbReference type="ChEBI" id="CHEBI:33384"/>
        <dbReference type="ChEBI" id="CHEBI:57603"/>
        <dbReference type="ChEBI" id="CHEBI:78263"/>
        <dbReference type="ChEBI" id="CHEBI:78264"/>
    </reaction>
    <physiologicalReaction direction="left-to-right" evidence="19">
        <dbReference type="Rhea" id="RHEA:41497"/>
    </physiologicalReaction>
</comment>
<feature type="transmembrane region" description="Helical" evidence="22">
    <location>
        <begin position="346"/>
        <end position="363"/>
    </location>
</feature>
<accession>A0A0K2TCX9</accession>
<comment type="similarity">
    <text evidence="4 22">Belongs to the phosphatidyl serine synthase family.</text>
</comment>
<keyword evidence="10 22" id="KW-0443">Lipid metabolism</keyword>
<dbReference type="UniPathway" id="UPA00948"/>
<evidence type="ECO:0000313" key="23">
    <source>
        <dbReference type="EMBL" id="CDW23715.1"/>
    </source>
</evidence>
<evidence type="ECO:0000256" key="19">
    <source>
        <dbReference type="ARBA" id="ARBA00036623"/>
    </source>
</evidence>
<feature type="transmembrane region" description="Helical" evidence="22">
    <location>
        <begin position="247"/>
        <end position="269"/>
    </location>
</feature>
<comment type="function">
    <text evidence="22">Catalyzes a base-exchange reaction in which the polar head group of phosphatidylethanolamine (PE) is replaced by L-serine.</text>
</comment>
<keyword evidence="6 22" id="KW-0808">Transferase</keyword>
<dbReference type="PANTHER" id="PTHR15362:SF7">
    <property type="entry name" value="PHOSPHATIDYLSERINE SYNTHASE 2"/>
    <property type="match status" value="1"/>
</dbReference>
<comment type="catalytic activity">
    <reaction evidence="20">
        <text>1-octadecanoyl-2-(9Z-octadecenoyl)-sn-glycero-3-phosphoethanolamine + L-serine = 1-octadecanoyl-2-(9Z-octadecenoyl)-sn-glycero-3-phospho-L-serine + ethanolamine</text>
        <dbReference type="Rhea" id="RHEA:40795"/>
        <dbReference type="ChEBI" id="CHEBI:33384"/>
        <dbReference type="ChEBI" id="CHEBI:57603"/>
        <dbReference type="ChEBI" id="CHEBI:75038"/>
        <dbReference type="ChEBI" id="CHEBI:78260"/>
    </reaction>
    <physiologicalReaction direction="left-to-right" evidence="20">
        <dbReference type="Rhea" id="RHEA:40796"/>
    </physiologicalReaction>
</comment>
<evidence type="ECO:0000256" key="13">
    <source>
        <dbReference type="ARBA" id="ARBA00023264"/>
    </source>
</evidence>
<feature type="transmembrane region" description="Helical" evidence="22">
    <location>
        <begin position="60"/>
        <end position="82"/>
    </location>
</feature>
<evidence type="ECO:0000256" key="5">
    <source>
        <dbReference type="ARBA" id="ARBA00022516"/>
    </source>
</evidence>
<comment type="pathway">
    <text evidence="2 22">Phospholipid metabolism; phosphatidylserine biosynthesis.</text>
</comment>
<feature type="transmembrane region" description="Helical" evidence="22">
    <location>
        <begin position="94"/>
        <end position="112"/>
    </location>
</feature>
<feature type="transmembrane region" description="Helical" evidence="22">
    <location>
        <begin position="124"/>
        <end position="145"/>
    </location>
</feature>
<evidence type="ECO:0000256" key="7">
    <source>
        <dbReference type="ARBA" id="ARBA00022692"/>
    </source>
</evidence>
<dbReference type="GO" id="GO:0005789">
    <property type="term" value="C:endoplasmic reticulum membrane"/>
    <property type="evidence" value="ECO:0007669"/>
    <property type="project" value="UniProtKB-SubCell"/>
</dbReference>
<dbReference type="GO" id="GO:0106245">
    <property type="term" value="F:L-serine-phosphatidylethanolamine phosphatidyltransferase activity"/>
    <property type="evidence" value="ECO:0007669"/>
    <property type="project" value="UniProtKB-UniRule"/>
</dbReference>
<comment type="catalytic activity">
    <reaction evidence="18">
        <text>1-octadecanoyl-2-(4Z,7Z,10Z,13Z,16Z,19Z-docosahexaenoyl)-sn-glycero-3-phosphoethanolamine + L-serine = 1-octadecanoyl-2-(4Z,7Z,10Z,13Z,16Z,19Z-docosahexaenoyl)-sn-glycero-3-phosphoserine + ethanolamine</text>
        <dbReference type="Rhea" id="RHEA:41492"/>
        <dbReference type="ChEBI" id="CHEBI:33384"/>
        <dbReference type="ChEBI" id="CHEBI:57603"/>
        <dbReference type="ChEBI" id="CHEBI:78265"/>
        <dbReference type="ChEBI" id="CHEBI:78266"/>
    </reaction>
    <physiologicalReaction direction="left-to-right" evidence="18">
        <dbReference type="Rhea" id="RHEA:41493"/>
    </physiologicalReaction>
</comment>
<evidence type="ECO:0000256" key="3">
    <source>
        <dbReference type="ARBA" id="ARBA00005189"/>
    </source>
</evidence>
<feature type="transmembrane region" description="Helical" evidence="22">
    <location>
        <begin position="383"/>
        <end position="401"/>
    </location>
</feature>
<evidence type="ECO:0000256" key="16">
    <source>
        <dbReference type="ARBA" id="ARBA00035875"/>
    </source>
</evidence>
<evidence type="ECO:0000256" key="21">
    <source>
        <dbReference type="ARBA" id="ARBA00036733"/>
    </source>
</evidence>
<dbReference type="RefSeq" id="XP_040564008.1">
    <property type="nucleotide sequence ID" value="XM_040708074.2"/>
</dbReference>
<dbReference type="RefSeq" id="XP_040564005.1">
    <property type="nucleotide sequence ID" value="XM_040708071.2"/>
</dbReference>
<keyword evidence="8 22" id="KW-0256">Endoplasmic reticulum</keyword>
<evidence type="ECO:0000256" key="15">
    <source>
        <dbReference type="ARBA" id="ARBA00035833"/>
    </source>
</evidence>
<reference evidence="23" key="1">
    <citation type="submission" date="2014-05" db="EMBL/GenBank/DDBJ databases">
        <authorList>
            <person name="Chronopoulou M."/>
        </authorList>
    </citation>
    <scope>NUCLEOTIDE SEQUENCE</scope>
    <source>
        <tissue evidence="23">Whole organism</tissue>
    </source>
</reference>
<keyword evidence="13 22" id="KW-1208">Phospholipid metabolism</keyword>
<keyword evidence="7 22" id="KW-0812">Transmembrane</keyword>
<evidence type="ECO:0000256" key="2">
    <source>
        <dbReference type="ARBA" id="ARBA00004916"/>
    </source>
</evidence>
<dbReference type="AlphaFoldDB" id="A0A0K2TCX9"/>
<evidence type="ECO:0000256" key="9">
    <source>
        <dbReference type="ARBA" id="ARBA00022989"/>
    </source>
</evidence>
<evidence type="ECO:0000256" key="8">
    <source>
        <dbReference type="ARBA" id="ARBA00022824"/>
    </source>
</evidence>
<dbReference type="EMBL" id="HACA01006355">
    <property type="protein sequence ID" value="CDW23716.1"/>
    <property type="molecule type" value="Transcribed_RNA"/>
</dbReference>
<evidence type="ECO:0000256" key="17">
    <source>
        <dbReference type="ARBA" id="ARBA00035955"/>
    </source>
</evidence>
<evidence type="ECO:0000256" key="11">
    <source>
        <dbReference type="ARBA" id="ARBA00023136"/>
    </source>
</evidence>
<evidence type="ECO:0000256" key="18">
    <source>
        <dbReference type="ARBA" id="ARBA00036428"/>
    </source>
</evidence>
<dbReference type="GO" id="GO:0006659">
    <property type="term" value="P:phosphatidylserine biosynthetic process"/>
    <property type="evidence" value="ECO:0007669"/>
    <property type="project" value="UniProtKB-UniRule"/>
</dbReference>